<dbReference type="PROSITE" id="PS50901">
    <property type="entry name" value="FTSK"/>
    <property type="match status" value="3"/>
</dbReference>
<dbReference type="EMBL" id="BAABJQ010000019">
    <property type="protein sequence ID" value="GAA5193290.1"/>
    <property type="molecule type" value="Genomic_DNA"/>
</dbReference>
<dbReference type="NCBIfam" id="TIGR03925">
    <property type="entry name" value="T7SS_EccC_b"/>
    <property type="match status" value="1"/>
</dbReference>
<keyword evidence="8 11" id="KW-0472">Membrane</keyword>
<dbReference type="Proteomes" id="UP001501570">
    <property type="component" value="Unassembled WGS sequence"/>
</dbReference>
<keyword evidence="3 11" id="KW-0812">Transmembrane</keyword>
<dbReference type="PANTHER" id="PTHR22683">
    <property type="entry name" value="SPORULATION PROTEIN RELATED"/>
    <property type="match status" value="1"/>
</dbReference>
<evidence type="ECO:0000256" key="8">
    <source>
        <dbReference type="ARBA" id="ARBA00023136"/>
    </source>
</evidence>
<reference evidence="14" key="1">
    <citation type="journal article" date="2019" name="Int. J. Syst. Evol. Microbiol.">
        <title>The Global Catalogue of Microorganisms (GCM) 10K type strain sequencing project: providing services to taxonomists for standard genome sequencing and annotation.</title>
        <authorList>
            <consortium name="The Broad Institute Genomics Platform"/>
            <consortium name="The Broad Institute Genome Sequencing Center for Infectious Disease"/>
            <person name="Wu L."/>
            <person name="Ma J."/>
        </authorList>
    </citation>
    <scope>NUCLEOTIDE SEQUENCE [LARGE SCALE GENOMIC DNA]</scope>
    <source>
        <strain evidence="14">JCM 18304</strain>
    </source>
</reference>
<dbReference type="SUPFAM" id="SSF52540">
    <property type="entry name" value="P-loop containing nucleoside triphosphate hydrolases"/>
    <property type="match status" value="3"/>
</dbReference>
<accession>A0ABP9SCI8</accession>
<dbReference type="InterPro" id="IPR050206">
    <property type="entry name" value="FtsK/SpoIIIE/SftA"/>
</dbReference>
<sequence>MSRLAFHRPARLLPPRLPDEKIVLPAPPEAQRGPGGSSWINVLLPLLSSVAVAGYMITFGRPLLVIIGIVFVGVSISTAVIMRVQMRSASQRAGRRQRTRYRSHLNSARDQAREVSAMQRLRAALVFPDPNRLWGIATTYERIWERRPTDPDFLQIRVGTGRAKLSTPLQIGTRLDPMAEYDWDALRAAQRLVDRMGHLDGQPAVVDVGKCGVVSVLGPAEHGAAVARAILCQIAVLHAPDDVGLVVETSGGDWAWAKWLPHTIEADATSGAGVVSLVAAGPEELADYLEKELLQRQELVAARRGQLSLDRNSPLPVPRLIAVFTGFQPVSEWGRSSLLRALLEAAGPRFGITLVFLAEREADEPSRVDLRIRLDESGGMELEGHESLVATAVENGVPDQISAELAELIARRLSPLRLSDEREQALARTVSLTDLLLGGAPATGDIVSRWADVTEERLLRVPIGSDGDGEPVILDIKESAQGGFGPHGLIVGATGSGKSELLRTLLTGLSITHSPDLISFVLVDFKGGAAFAPLMELPHVAGLITNLADDAAMIDRVQAALRGEQQRRQQILRAAGNVDSIREYQRRQRAGLTDPDGKPLEPLPYLLIVVDEFGELLSGRPDFTDLFVQIGRVGRSLGMHLLLATQRLEEGKLRGLDSHLSYRICLRTFSAQESRTVIGNPDAYRLPPIPGSAFLKVDESIYQRFRVAHVSAPFQSAHDREQSGEAALPIAPFDLRQRSDARADDEARPPVQDSGPTELAVVVEQLKAVGRPVHQVWLPPLPPAVPMDGLLGSATARPDRGFTARIWPGLGQLKIPIGVTDLPLKQEQEPLLMDFGGPHGNLAVVGAPQTGRSTTLRAIMASAMLTHTPEEMQFYCIDFGGGTLHQFAAAPHVGTVAGRRDQQLVRRMLAEIQLLIEEREVLFRELGVDSITEFRARRLAGRLPEEVRAADVFLMVDNWGAVRGELEEADPLIADIAARGLGVGVHLVLTASRWMEMRPALRDSIGTRIELRLNDPTESEINRRLAGQLAAAPPGRGIAPPGVFFQLLLPRMDGQESAEGIGEAQDDLIAKISAGWTGAPAPAVRVLPTRLTAGQLRELSGGPAAGVPVGIAESNLRPVGIDLTRDDPHLLVFGDTGAGKTQFLRRWIAGLTEAYSAWQVRVVLFDYRRGLLGVVPEDHLGAYAGDGSAAKVYVEQVCDKLRERLPPSDITPQELRARDWWQGPDIYVVIDDYDLVGGGMQSPLAPLVEFVPHAREVGLHIVVARRVTGAARMSMGDQLLVRLRELGCAGLVLSGDHREGPVFGEERARVRPPGRGVLVRRGHPSALIQIALEEEIGEFTASAAVRL</sequence>
<dbReference type="Pfam" id="PF01580">
    <property type="entry name" value="FtsK_SpoIIIE"/>
    <property type="match status" value="3"/>
</dbReference>
<feature type="transmembrane region" description="Helical" evidence="11">
    <location>
        <begin position="63"/>
        <end position="82"/>
    </location>
</feature>
<dbReference type="InterPro" id="IPR023836">
    <property type="entry name" value="EccCa-like_Actinobacteria"/>
</dbReference>
<keyword evidence="4" id="KW-0677">Repeat</keyword>
<dbReference type="InterPro" id="IPR003593">
    <property type="entry name" value="AAA+_ATPase"/>
</dbReference>
<keyword evidence="6 9" id="KW-0067">ATP-binding</keyword>
<keyword evidence="14" id="KW-1185">Reference proteome</keyword>
<proteinExistence type="predicted"/>
<name>A0ABP9SCI8_9ACTN</name>
<dbReference type="InterPro" id="IPR027417">
    <property type="entry name" value="P-loop_NTPase"/>
</dbReference>
<dbReference type="RefSeq" id="WP_345634373.1">
    <property type="nucleotide sequence ID" value="NZ_BAABJQ010000019.1"/>
</dbReference>
<evidence type="ECO:0000256" key="4">
    <source>
        <dbReference type="ARBA" id="ARBA00022737"/>
    </source>
</evidence>
<dbReference type="NCBIfam" id="TIGR03924">
    <property type="entry name" value="T7SS_EccC_a"/>
    <property type="match status" value="1"/>
</dbReference>
<evidence type="ECO:0000256" key="3">
    <source>
        <dbReference type="ARBA" id="ARBA00022692"/>
    </source>
</evidence>
<evidence type="ECO:0000256" key="11">
    <source>
        <dbReference type="SAM" id="Phobius"/>
    </source>
</evidence>
<keyword evidence="7 11" id="KW-1133">Transmembrane helix</keyword>
<feature type="region of interest" description="Disordered" evidence="10">
    <location>
        <begin position="716"/>
        <end position="735"/>
    </location>
</feature>
<evidence type="ECO:0000259" key="12">
    <source>
        <dbReference type="PROSITE" id="PS50901"/>
    </source>
</evidence>
<feature type="transmembrane region" description="Helical" evidence="11">
    <location>
        <begin position="39"/>
        <end position="57"/>
    </location>
</feature>
<feature type="binding site" evidence="9">
    <location>
        <begin position="492"/>
        <end position="499"/>
    </location>
    <ligand>
        <name>ATP</name>
        <dbReference type="ChEBI" id="CHEBI:30616"/>
    </ligand>
</feature>
<gene>
    <name evidence="13" type="ORF">GCM10023322_54970</name>
</gene>
<dbReference type="PANTHER" id="PTHR22683:SF1">
    <property type="entry name" value="TYPE VII SECRETION SYSTEM PROTEIN ESSC"/>
    <property type="match status" value="1"/>
</dbReference>
<dbReference type="InterPro" id="IPR002543">
    <property type="entry name" value="FtsK_dom"/>
</dbReference>
<protein>
    <submittedName>
        <fullName evidence="13">Type VII secretion protein EccC</fullName>
    </submittedName>
</protein>
<evidence type="ECO:0000256" key="7">
    <source>
        <dbReference type="ARBA" id="ARBA00022989"/>
    </source>
</evidence>
<evidence type="ECO:0000256" key="6">
    <source>
        <dbReference type="ARBA" id="ARBA00022840"/>
    </source>
</evidence>
<feature type="domain" description="FtsK" evidence="12">
    <location>
        <begin position="469"/>
        <end position="675"/>
    </location>
</feature>
<dbReference type="Gene3D" id="3.40.50.300">
    <property type="entry name" value="P-loop containing nucleotide triphosphate hydrolases"/>
    <property type="match status" value="4"/>
</dbReference>
<keyword evidence="2" id="KW-1003">Cell membrane</keyword>
<evidence type="ECO:0000313" key="14">
    <source>
        <dbReference type="Proteomes" id="UP001501570"/>
    </source>
</evidence>
<dbReference type="InterPro" id="IPR023837">
    <property type="entry name" value="EccCb-like_Actinobacteria"/>
</dbReference>
<feature type="binding site" evidence="9">
    <location>
        <begin position="1134"/>
        <end position="1141"/>
    </location>
    <ligand>
        <name>ATP</name>
        <dbReference type="ChEBI" id="CHEBI:30616"/>
    </ligand>
</feature>
<dbReference type="SMART" id="SM00382">
    <property type="entry name" value="AAA"/>
    <property type="match status" value="3"/>
</dbReference>
<evidence type="ECO:0000313" key="13">
    <source>
        <dbReference type="EMBL" id="GAA5193290.1"/>
    </source>
</evidence>
<evidence type="ECO:0000256" key="1">
    <source>
        <dbReference type="ARBA" id="ARBA00004651"/>
    </source>
</evidence>
<keyword evidence="5 9" id="KW-0547">Nucleotide-binding</keyword>
<feature type="domain" description="FtsK" evidence="12">
    <location>
        <begin position="1116"/>
        <end position="1302"/>
    </location>
</feature>
<feature type="binding site" evidence="9">
    <location>
        <begin position="846"/>
        <end position="853"/>
    </location>
    <ligand>
        <name>ATP</name>
        <dbReference type="ChEBI" id="CHEBI:30616"/>
    </ligand>
</feature>
<evidence type="ECO:0000256" key="2">
    <source>
        <dbReference type="ARBA" id="ARBA00022475"/>
    </source>
</evidence>
<organism evidence="13 14">
    <name type="scientific">Rugosimonospora acidiphila</name>
    <dbReference type="NCBI Taxonomy" id="556531"/>
    <lineage>
        <taxon>Bacteria</taxon>
        <taxon>Bacillati</taxon>
        <taxon>Actinomycetota</taxon>
        <taxon>Actinomycetes</taxon>
        <taxon>Micromonosporales</taxon>
        <taxon>Micromonosporaceae</taxon>
        <taxon>Rugosimonospora</taxon>
    </lineage>
</organism>
<evidence type="ECO:0000256" key="9">
    <source>
        <dbReference type="PROSITE-ProRule" id="PRU00289"/>
    </source>
</evidence>
<comment type="caution">
    <text evidence="13">The sequence shown here is derived from an EMBL/GenBank/DDBJ whole genome shotgun (WGS) entry which is preliminary data.</text>
</comment>
<evidence type="ECO:0000256" key="5">
    <source>
        <dbReference type="ARBA" id="ARBA00022741"/>
    </source>
</evidence>
<feature type="domain" description="FtsK" evidence="12">
    <location>
        <begin position="828"/>
        <end position="1020"/>
    </location>
</feature>
<evidence type="ECO:0000256" key="10">
    <source>
        <dbReference type="SAM" id="MobiDB-lite"/>
    </source>
</evidence>
<comment type="subcellular location">
    <subcellularLocation>
        <location evidence="1">Cell membrane</location>
        <topology evidence="1">Multi-pass membrane protein</topology>
    </subcellularLocation>
</comment>